<keyword evidence="3" id="KW-1185">Reference proteome</keyword>
<feature type="compositionally biased region" description="Low complexity" evidence="1">
    <location>
        <begin position="13"/>
        <end position="26"/>
    </location>
</feature>
<dbReference type="Gene3D" id="3.40.50.150">
    <property type="entry name" value="Vaccinia Virus protein VP39"/>
    <property type="match status" value="1"/>
</dbReference>
<gene>
    <name evidence="2" type="ORF">PAC_04759</name>
</gene>
<proteinExistence type="predicted"/>
<name>A0A1L7WQ30_9HELO</name>
<dbReference type="CDD" id="cd02440">
    <property type="entry name" value="AdoMet_MTases"/>
    <property type="match status" value="1"/>
</dbReference>
<dbReference type="GO" id="GO:0008168">
    <property type="term" value="F:methyltransferase activity"/>
    <property type="evidence" value="ECO:0007669"/>
    <property type="project" value="UniProtKB-KW"/>
</dbReference>
<evidence type="ECO:0000313" key="2">
    <source>
        <dbReference type="EMBL" id="CZR54875.1"/>
    </source>
</evidence>
<dbReference type="InterPro" id="IPR029063">
    <property type="entry name" value="SAM-dependent_MTases_sf"/>
</dbReference>
<dbReference type="EMBL" id="FJOG01000005">
    <property type="protein sequence ID" value="CZR54875.1"/>
    <property type="molecule type" value="Genomic_DNA"/>
</dbReference>
<feature type="compositionally biased region" description="Acidic residues" evidence="1">
    <location>
        <begin position="31"/>
        <end position="45"/>
    </location>
</feature>
<dbReference type="AlphaFoldDB" id="A0A1L7WQ30"/>
<evidence type="ECO:0000256" key="1">
    <source>
        <dbReference type="SAM" id="MobiDB-lite"/>
    </source>
</evidence>
<organism evidence="2 3">
    <name type="scientific">Phialocephala subalpina</name>
    <dbReference type="NCBI Taxonomy" id="576137"/>
    <lineage>
        <taxon>Eukaryota</taxon>
        <taxon>Fungi</taxon>
        <taxon>Dikarya</taxon>
        <taxon>Ascomycota</taxon>
        <taxon>Pezizomycotina</taxon>
        <taxon>Leotiomycetes</taxon>
        <taxon>Helotiales</taxon>
        <taxon>Mollisiaceae</taxon>
        <taxon>Phialocephala</taxon>
        <taxon>Phialocephala fortinii species complex</taxon>
    </lineage>
</organism>
<accession>A0A1L7WQ30</accession>
<feature type="region of interest" description="Disordered" evidence="1">
    <location>
        <begin position="1"/>
        <end position="54"/>
    </location>
</feature>
<keyword evidence="2" id="KW-0808">Transferase</keyword>
<sequence length="347" mass="38791">MASEVVQEPTSIPAPLAAAAEAEAPLMEVGTDNDNDSAFDPDDGAASDTTSLSSSVSKYRFENGRRYHGYKDGLYMQPNDEQQLSVQDLGHHMMLILLGDKLYTAPIVNKPQRILDVGTGTGIWAIDIADQHDSAQVVGTDLSPVQPEFVPPNCKFEIDDASSMWTFTPGSMDLVFMRFLLGSFTNWTEVYREAFKSLKPGGWLEHHEVAPDVHSEDGSVTSSSAFGRWGALVFEAGDKIGRTYRTAYNTKKWMEEVGFVNVVETKYRMPIGRWPADPKLKEIGMWFRAYFEDGMEGYAMALLTRVLEWDYIEAQAYFGQLRAAFKDKKTHGYCNLTIVYGQKPLDA</sequence>
<dbReference type="SUPFAM" id="SSF53335">
    <property type="entry name" value="S-adenosyl-L-methionine-dependent methyltransferases"/>
    <property type="match status" value="1"/>
</dbReference>
<dbReference type="PANTHER" id="PTHR43591">
    <property type="entry name" value="METHYLTRANSFERASE"/>
    <property type="match status" value="1"/>
</dbReference>
<keyword evidence="2" id="KW-0489">Methyltransferase</keyword>
<reference evidence="2 3" key="1">
    <citation type="submission" date="2016-03" db="EMBL/GenBank/DDBJ databases">
        <authorList>
            <person name="Ploux O."/>
        </authorList>
    </citation>
    <scope>NUCLEOTIDE SEQUENCE [LARGE SCALE GENOMIC DNA]</scope>
    <source>
        <strain evidence="2 3">UAMH 11012</strain>
    </source>
</reference>
<dbReference type="Proteomes" id="UP000184330">
    <property type="component" value="Unassembled WGS sequence"/>
</dbReference>
<dbReference type="PANTHER" id="PTHR43591:SF10">
    <property type="entry name" value="ABC TRANSMEMBRANE TYPE-1 DOMAIN-CONTAINING PROTEIN-RELATED"/>
    <property type="match status" value="1"/>
</dbReference>
<dbReference type="STRING" id="576137.A0A1L7WQ30"/>
<evidence type="ECO:0000313" key="3">
    <source>
        <dbReference type="Proteomes" id="UP000184330"/>
    </source>
</evidence>
<protein>
    <submittedName>
        <fullName evidence="2">Related to methyltransferase</fullName>
    </submittedName>
</protein>
<dbReference type="OrthoDB" id="2013972at2759"/>
<dbReference type="Pfam" id="PF13489">
    <property type="entry name" value="Methyltransf_23"/>
    <property type="match status" value="1"/>
</dbReference>
<dbReference type="GO" id="GO:0032259">
    <property type="term" value="P:methylation"/>
    <property type="evidence" value="ECO:0007669"/>
    <property type="project" value="UniProtKB-KW"/>
</dbReference>